<evidence type="ECO:0000313" key="2">
    <source>
        <dbReference type="Proteomes" id="UP000237000"/>
    </source>
</evidence>
<proteinExistence type="predicted"/>
<organism evidence="1 2">
    <name type="scientific">Trema orientale</name>
    <name type="common">Charcoal tree</name>
    <name type="synonym">Celtis orientalis</name>
    <dbReference type="NCBI Taxonomy" id="63057"/>
    <lineage>
        <taxon>Eukaryota</taxon>
        <taxon>Viridiplantae</taxon>
        <taxon>Streptophyta</taxon>
        <taxon>Embryophyta</taxon>
        <taxon>Tracheophyta</taxon>
        <taxon>Spermatophyta</taxon>
        <taxon>Magnoliopsida</taxon>
        <taxon>eudicotyledons</taxon>
        <taxon>Gunneridae</taxon>
        <taxon>Pentapetalae</taxon>
        <taxon>rosids</taxon>
        <taxon>fabids</taxon>
        <taxon>Rosales</taxon>
        <taxon>Cannabaceae</taxon>
        <taxon>Trema</taxon>
    </lineage>
</organism>
<dbReference type="AlphaFoldDB" id="A0A2P5EU98"/>
<sequence>MIPTSTVAVQNRVGTRAVLHGRGVHAHKIMQNRGIGLKEIMGIAQLKLVMKTTIMKTAVSIRILYFLLAPKPLSVRVIVHCEGLMMGLLECQSGPASVVGSSGGGSGGPVVADCVCELRAHGVVHVGPLAVDGHLGLLDVFKPLGGTAYRQCTALQYGFDVVSAHVEVGHCV</sequence>
<dbReference type="OrthoDB" id="10297317at2759"/>
<dbReference type="InParanoid" id="A0A2P5EU98"/>
<accession>A0A2P5EU98</accession>
<reference evidence="2" key="1">
    <citation type="submission" date="2016-06" db="EMBL/GenBank/DDBJ databases">
        <title>Parallel loss of symbiosis genes in relatives of nitrogen-fixing non-legume Parasponia.</title>
        <authorList>
            <person name="Van Velzen R."/>
            <person name="Holmer R."/>
            <person name="Bu F."/>
            <person name="Rutten L."/>
            <person name="Van Zeijl A."/>
            <person name="Liu W."/>
            <person name="Santuari L."/>
            <person name="Cao Q."/>
            <person name="Sharma T."/>
            <person name="Shen D."/>
            <person name="Roswanjaya Y."/>
            <person name="Wardhani T."/>
            <person name="Kalhor M.S."/>
            <person name="Jansen J."/>
            <person name="Van den Hoogen J."/>
            <person name="Gungor B."/>
            <person name="Hartog M."/>
            <person name="Hontelez J."/>
            <person name="Verver J."/>
            <person name="Yang W.-C."/>
            <person name="Schijlen E."/>
            <person name="Repin R."/>
            <person name="Schilthuizen M."/>
            <person name="Schranz E."/>
            <person name="Heidstra R."/>
            <person name="Miyata K."/>
            <person name="Fedorova E."/>
            <person name="Kohlen W."/>
            <person name="Bisseling T."/>
            <person name="Smit S."/>
            <person name="Geurts R."/>
        </authorList>
    </citation>
    <scope>NUCLEOTIDE SEQUENCE [LARGE SCALE GENOMIC DNA]</scope>
    <source>
        <strain evidence="2">cv. RG33-2</strain>
    </source>
</reference>
<name>A0A2P5EU98_TREOI</name>
<dbReference type="Proteomes" id="UP000237000">
    <property type="component" value="Unassembled WGS sequence"/>
</dbReference>
<dbReference type="EMBL" id="JXTC01000097">
    <property type="protein sequence ID" value="PON89121.1"/>
    <property type="molecule type" value="Genomic_DNA"/>
</dbReference>
<protein>
    <submittedName>
        <fullName evidence="1">Uncharacterized protein</fullName>
    </submittedName>
</protein>
<gene>
    <name evidence="1" type="ORF">TorRG33x02_149840</name>
</gene>
<keyword evidence="2" id="KW-1185">Reference proteome</keyword>
<comment type="caution">
    <text evidence="1">The sequence shown here is derived from an EMBL/GenBank/DDBJ whole genome shotgun (WGS) entry which is preliminary data.</text>
</comment>
<evidence type="ECO:0000313" key="1">
    <source>
        <dbReference type="EMBL" id="PON89121.1"/>
    </source>
</evidence>